<dbReference type="Proteomes" id="UP001638806">
    <property type="component" value="Unassembled WGS sequence"/>
</dbReference>
<evidence type="ECO:0000313" key="1">
    <source>
        <dbReference type="EMBL" id="KAL3957295.1"/>
    </source>
</evidence>
<dbReference type="EMBL" id="JBGNUJ010000007">
    <property type="protein sequence ID" value="KAL3957295.1"/>
    <property type="molecule type" value="Genomic_DNA"/>
</dbReference>
<reference evidence="1" key="1">
    <citation type="submission" date="2024-12" db="EMBL/GenBank/DDBJ databases">
        <title>Comparative genomics and development of molecular markers within Purpureocillium lilacinum and among Purpureocillium species.</title>
        <authorList>
            <person name="Yeh Z.-Y."/>
            <person name="Ni N.-T."/>
            <person name="Lo P.-H."/>
            <person name="Mushyakhwo K."/>
            <person name="Lin C.-F."/>
            <person name="Nai Y.-S."/>
        </authorList>
    </citation>
    <scope>NUCLEOTIDE SEQUENCE</scope>
    <source>
        <strain evidence="1">NCHU-NPUST-175</strain>
    </source>
</reference>
<name>A0ACC4DLN7_PURLI</name>
<comment type="caution">
    <text evidence="1">The sequence shown here is derived from an EMBL/GenBank/DDBJ whole genome shotgun (WGS) entry which is preliminary data.</text>
</comment>
<organism evidence="1 2">
    <name type="scientific">Purpureocillium lilacinum</name>
    <name type="common">Paecilomyces lilacinus</name>
    <dbReference type="NCBI Taxonomy" id="33203"/>
    <lineage>
        <taxon>Eukaryota</taxon>
        <taxon>Fungi</taxon>
        <taxon>Dikarya</taxon>
        <taxon>Ascomycota</taxon>
        <taxon>Pezizomycotina</taxon>
        <taxon>Sordariomycetes</taxon>
        <taxon>Hypocreomycetidae</taxon>
        <taxon>Hypocreales</taxon>
        <taxon>Ophiocordycipitaceae</taxon>
        <taxon>Purpureocillium</taxon>
    </lineage>
</organism>
<evidence type="ECO:0000313" key="2">
    <source>
        <dbReference type="Proteomes" id="UP001638806"/>
    </source>
</evidence>
<keyword evidence="2" id="KW-1185">Reference proteome</keyword>
<sequence>MAIMPLRFEFYCNGGEKTLRFTHDIPQQLVRQSQLSGGGGAYDDRFMGAVAPILKARAQACQDASSAWLQERFMLLLSDSGCRDLGGRVGCAPWQLRTTPVRSWVARTREGVGSSGNFMLLLDPGRHGSGCLRRSWAPVATSCCCWILGVMVLGVCDGPGLQCLLLLAGSWVSLVLGVMVLGVMVLGVMVLGVMVLGVMVLGVMVLGVMVLGVMVLGVMVLGVMVLGVMVLGVCDGPRCLRWSWAPVLAAAACQILGVMVLGVCNRPV</sequence>
<proteinExistence type="predicted"/>
<gene>
    <name evidence="1" type="ORF">ACCO45_007873</name>
</gene>
<protein>
    <submittedName>
        <fullName evidence="1">Uncharacterized protein</fullName>
    </submittedName>
</protein>
<accession>A0ACC4DLN7</accession>